<dbReference type="SUPFAM" id="SSF81383">
    <property type="entry name" value="F-box domain"/>
    <property type="match status" value="1"/>
</dbReference>
<dbReference type="InterPro" id="IPR036047">
    <property type="entry name" value="F-box-like_dom_sf"/>
</dbReference>
<dbReference type="InterPro" id="IPR001810">
    <property type="entry name" value="F-box_dom"/>
</dbReference>
<dbReference type="PANTHER" id="PTHR47123">
    <property type="entry name" value="F-BOX PROTEIN SKIP23"/>
    <property type="match status" value="1"/>
</dbReference>
<dbReference type="Pfam" id="PF00646">
    <property type="entry name" value="F-box"/>
    <property type="match status" value="1"/>
</dbReference>
<keyword evidence="3" id="KW-1185">Reference proteome</keyword>
<sequence length="362" mass="41978">MSSHEGWMDLPVEVLELILQRVSRMDNLMNCRATCHSWRKVAETVFFSSHLPLMLSLKSYGTGYTGILSAPWSNDDFSVLSEKWPINRYDIIRAGFTRFKIQASKAVVVFDKSDELLPTSSSCIQFCATGFDEFVVVLLCVFRVDMEQVKQKLAFFKFKQGSWTESESILEINEIFYDIAVDDHDKLYGITFEHNTSVVFVLSLKDHHHERLVMLDSIKDINFYEFLWGDSSDRRRHQLAMDTSTGELLLVHLERVKVLNGPVYTKGFRVFKLERSNLKWCEVFDIGNRFLLWDYTRVSFVSAKGLTLPEKFRGGNCIFFCHEDGDFDWGVFFLADRTISHFPINASSFCMSLQDMWFIPAP</sequence>
<evidence type="ECO:0000313" key="2">
    <source>
        <dbReference type="EMBL" id="MED6192716.1"/>
    </source>
</evidence>
<protein>
    <recommendedName>
        <fullName evidence="1">F-box domain-containing protein</fullName>
    </recommendedName>
</protein>
<gene>
    <name evidence="2" type="ORF">PIB30_012608</name>
</gene>
<dbReference type="Gene3D" id="1.20.1280.50">
    <property type="match status" value="1"/>
</dbReference>
<dbReference type="InterPro" id="IPR051304">
    <property type="entry name" value="SCF_F-box_domain"/>
</dbReference>
<accession>A0ABU6X5U4</accession>
<dbReference type="SMART" id="SM00256">
    <property type="entry name" value="FBOX"/>
    <property type="match status" value="1"/>
</dbReference>
<feature type="domain" description="F-box" evidence="1">
    <location>
        <begin position="10"/>
        <end position="50"/>
    </location>
</feature>
<proteinExistence type="predicted"/>
<organism evidence="2 3">
    <name type="scientific">Stylosanthes scabra</name>
    <dbReference type="NCBI Taxonomy" id="79078"/>
    <lineage>
        <taxon>Eukaryota</taxon>
        <taxon>Viridiplantae</taxon>
        <taxon>Streptophyta</taxon>
        <taxon>Embryophyta</taxon>
        <taxon>Tracheophyta</taxon>
        <taxon>Spermatophyta</taxon>
        <taxon>Magnoliopsida</taxon>
        <taxon>eudicotyledons</taxon>
        <taxon>Gunneridae</taxon>
        <taxon>Pentapetalae</taxon>
        <taxon>rosids</taxon>
        <taxon>fabids</taxon>
        <taxon>Fabales</taxon>
        <taxon>Fabaceae</taxon>
        <taxon>Papilionoideae</taxon>
        <taxon>50 kb inversion clade</taxon>
        <taxon>dalbergioids sensu lato</taxon>
        <taxon>Dalbergieae</taxon>
        <taxon>Pterocarpus clade</taxon>
        <taxon>Stylosanthes</taxon>
    </lineage>
</organism>
<dbReference type="PANTHER" id="PTHR47123:SF6">
    <property type="entry name" value="F-BOX PROTEIN SKIP23-LIKE ISOFORM X1"/>
    <property type="match status" value="1"/>
</dbReference>
<reference evidence="2 3" key="1">
    <citation type="journal article" date="2023" name="Plants (Basel)">
        <title>Bridging the Gap: Combining Genomics and Transcriptomics Approaches to Understand Stylosanthes scabra, an Orphan Legume from the Brazilian Caatinga.</title>
        <authorList>
            <person name="Ferreira-Neto J.R.C."/>
            <person name="da Silva M.D."/>
            <person name="Binneck E."/>
            <person name="de Melo N.F."/>
            <person name="da Silva R.H."/>
            <person name="de Melo A.L.T.M."/>
            <person name="Pandolfi V."/>
            <person name="Bustamante F.O."/>
            <person name="Brasileiro-Vidal A.C."/>
            <person name="Benko-Iseppon A.M."/>
        </authorList>
    </citation>
    <scope>NUCLEOTIDE SEQUENCE [LARGE SCALE GENOMIC DNA]</scope>
    <source>
        <tissue evidence="2">Leaves</tissue>
    </source>
</reference>
<dbReference type="Proteomes" id="UP001341840">
    <property type="component" value="Unassembled WGS sequence"/>
</dbReference>
<dbReference type="InterPro" id="IPR005174">
    <property type="entry name" value="KIB1-4_b-propeller"/>
</dbReference>
<evidence type="ECO:0000313" key="3">
    <source>
        <dbReference type="Proteomes" id="UP001341840"/>
    </source>
</evidence>
<dbReference type="Pfam" id="PF03478">
    <property type="entry name" value="Beta-prop_KIB1-4"/>
    <property type="match status" value="1"/>
</dbReference>
<name>A0ABU6X5U4_9FABA</name>
<dbReference type="EMBL" id="JASCZI010211480">
    <property type="protein sequence ID" value="MED6192716.1"/>
    <property type="molecule type" value="Genomic_DNA"/>
</dbReference>
<comment type="caution">
    <text evidence="2">The sequence shown here is derived from an EMBL/GenBank/DDBJ whole genome shotgun (WGS) entry which is preliminary data.</text>
</comment>
<evidence type="ECO:0000259" key="1">
    <source>
        <dbReference type="SMART" id="SM00256"/>
    </source>
</evidence>